<evidence type="ECO:0000256" key="1">
    <source>
        <dbReference type="ARBA" id="ARBA00010643"/>
    </source>
</evidence>
<evidence type="ECO:0000256" key="2">
    <source>
        <dbReference type="ARBA" id="ARBA00022714"/>
    </source>
</evidence>
<organism evidence="8">
    <name type="scientific">Moorella thermoacetica Y72</name>
    <dbReference type="NCBI Taxonomy" id="1325331"/>
    <lineage>
        <taxon>Bacteria</taxon>
        <taxon>Bacillati</taxon>
        <taxon>Bacillota</taxon>
        <taxon>Clostridia</taxon>
        <taxon>Neomoorellales</taxon>
        <taxon>Neomoorellaceae</taxon>
        <taxon>Neomoorella</taxon>
    </lineage>
</organism>
<dbReference type="GO" id="GO:0051537">
    <property type="term" value="F:2 iron, 2 sulfur cluster binding"/>
    <property type="evidence" value="ECO:0007669"/>
    <property type="project" value="UniProtKB-KW"/>
</dbReference>
<feature type="binding site" evidence="7">
    <location>
        <position position="141"/>
    </location>
    <ligand>
        <name>[2Fe-2S] cluster</name>
        <dbReference type="ChEBI" id="CHEBI:190135"/>
    </ligand>
</feature>
<evidence type="ECO:0000256" key="3">
    <source>
        <dbReference type="ARBA" id="ARBA00022723"/>
    </source>
</evidence>
<comment type="similarity">
    <text evidence="1">Belongs to the complex I 24 kDa subunit family.</text>
</comment>
<sequence length="170" mass="18770">MYHGYSCNEEVVLMETCQCEAKWEELEKIIDAHRGQPSALIEVLHQSQELVGYLPRNVQVAIADGLGLSLSQVYSVVSFYNHFTTKPKGKYQVSVCMGTACFVKGAPAILERLEQELGTKVGDTTADGRFTINQVRCLGCCALGPVMTVNQKAHGRLTPDTALEILKEYQ</sequence>
<dbReference type="GO" id="GO:0016491">
    <property type="term" value="F:oxidoreductase activity"/>
    <property type="evidence" value="ECO:0007669"/>
    <property type="project" value="InterPro"/>
</dbReference>
<dbReference type="Gene3D" id="1.10.10.1590">
    <property type="entry name" value="NADH-quinone oxidoreductase subunit E"/>
    <property type="match status" value="1"/>
</dbReference>
<keyword evidence="3 7" id="KW-0479">Metal-binding</keyword>
<proteinExistence type="inferred from homology"/>
<accession>A0A0S6UBW8</accession>
<feature type="binding site" evidence="7">
    <location>
        <position position="137"/>
    </location>
    <ligand>
        <name>[2Fe-2S] cluster</name>
        <dbReference type="ChEBI" id="CHEBI:190135"/>
    </ligand>
</feature>
<reference evidence="8" key="1">
    <citation type="journal article" date="2014" name="Gene">
        <title>Genome-guided analysis of transformation efficiency and carbon dioxide assimilation by Moorella thermoacetica Y72.</title>
        <authorList>
            <person name="Tsukahara K."/>
            <person name="Kita A."/>
            <person name="Nakashimada Y."/>
            <person name="Hoshino T."/>
            <person name="Murakami K."/>
        </authorList>
    </citation>
    <scope>NUCLEOTIDE SEQUENCE [LARGE SCALE GENOMIC DNA]</scope>
    <source>
        <strain evidence="8">Y72</strain>
    </source>
</reference>
<keyword evidence="5 7" id="KW-0411">Iron-sulfur</keyword>
<dbReference type="Gene3D" id="3.40.30.10">
    <property type="entry name" value="Glutaredoxin"/>
    <property type="match status" value="1"/>
</dbReference>
<dbReference type="PROSITE" id="PS01099">
    <property type="entry name" value="COMPLEX1_24K"/>
    <property type="match status" value="1"/>
</dbReference>
<protein>
    <submittedName>
        <fullName evidence="8">NADH:ubiquinone oxidoreductase 24 kD subunit</fullName>
    </submittedName>
</protein>
<dbReference type="FunFam" id="3.40.30.10:FF:000015">
    <property type="entry name" value="NADH-quinone oxidoreductase subunit E"/>
    <property type="match status" value="1"/>
</dbReference>
<evidence type="ECO:0000256" key="6">
    <source>
        <dbReference type="ARBA" id="ARBA00034078"/>
    </source>
</evidence>
<evidence type="ECO:0000313" key="8">
    <source>
        <dbReference type="EMBL" id="GAF24848.1"/>
    </source>
</evidence>
<dbReference type="InterPro" id="IPR042128">
    <property type="entry name" value="NuoE_dom"/>
</dbReference>
<feature type="binding site" evidence="7">
    <location>
        <position position="96"/>
    </location>
    <ligand>
        <name>[2Fe-2S] cluster</name>
        <dbReference type="ChEBI" id="CHEBI:190135"/>
    </ligand>
</feature>
<dbReference type="GO" id="GO:0046872">
    <property type="term" value="F:metal ion binding"/>
    <property type="evidence" value="ECO:0007669"/>
    <property type="project" value="UniProtKB-KW"/>
</dbReference>
<dbReference type="PIRSF" id="PIRSF000216">
    <property type="entry name" value="NADH_DH_24kDa"/>
    <property type="match status" value="1"/>
</dbReference>
<dbReference type="InterPro" id="IPR041921">
    <property type="entry name" value="NuoE_N"/>
</dbReference>
<dbReference type="SUPFAM" id="SSF52833">
    <property type="entry name" value="Thioredoxin-like"/>
    <property type="match status" value="1"/>
</dbReference>
<dbReference type="EMBL" id="DF238840">
    <property type="protein sequence ID" value="GAF24848.1"/>
    <property type="molecule type" value="Genomic_DNA"/>
</dbReference>
<dbReference type="CDD" id="cd03064">
    <property type="entry name" value="TRX_Fd_NuoE"/>
    <property type="match status" value="1"/>
</dbReference>
<dbReference type="Pfam" id="PF01257">
    <property type="entry name" value="2Fe-2S_thioredx"/>
    <property type="match status" value="1"/>
</dbReference>
<keyword evidence="4 7" id="KW-0408">Iron</keyword>
<name>A0A0S6UBW8_NEOTH</name>
<keyword evidence="8" id="KW-0830">Ubiquinone</keyword>
<dbReference type="InterPro" id="IPR036249">
    <property type="entry name" value="Thioredoxin-like_sf"/>
</dbReference>
<dbReference type="InterPro" id="IPR028431">
    <property type="entry name" value="NADP_DH_HndA-like"/>
</dbReference>
<dbReference type="PANTHER" id="PTHR43342:SF2">
    <property type="entry name" value="POTENTIAL NAD-REDUCING HYDROGENASE SUBUNIT"/>
    <property type="match status" value="1"/>
</dbReference>
<feature type="binding site" evidence="7">
    <location>
        <position position="101"/>
    </location>
    <ligand>
        <name>[2Fe-2S] cluster</name>
        <dbReference type="ChEBI" id="CHEBI:190135"/>
    </ligand>
</feature>
<keyword evidence="2 7" id="KW-0001">2Fe-2S</keyword>
<evidence type="ECO:0000256" key="7">
    <source>
        <dbReference type="PIRSR" id="PIRSR000216-1"/>
    </source>
</evidence>
<dbReference type="AlphaFoldDB" id="A0A0S6UBW8"/>
<evidence type="ECO:0000256" key="4">
    <source>
        <dbReference type="ARBA" id="ARBA00023004"/>
    </source>
</evidence>
<comment type="cofactor">
    <cofactor evidence="7">
        <name>[2Fe-2S] cluster</name>
        <dbReference type="ChEBI" id="CHEBI:190135"/>
    </cofactor>
    <text evidence="7">Binds 1 [2Fe-2S] cluster.</text>
</comment>
<dbReference type="PANTHER" id="PTHR43342">
    <property type="entry name" value="NADH-QUINONE OXIDOREDUCTASE, E SUBUNIT"/>
    <property type="match status" value="1"/>
</dbReference>
<comment type="cofactor">
    <cofactor evidence="6">
        <name>[2Fe-2S] cluster</name>
        <dbReference type="ChEBI" id="CHEBI:190135"/>
    </cofactor>
</comment>
<evidence type="ECO:0000256" key="5">
    <source>
        <dbReference type="ARBA" id="ARBA00023014"/>
    </source>
</evidence>
<dbReference type="InterPro" id="IPR002023">
    <property type="entry name" value="NuoE-like"/>
</dbReference>
<dbReference type="Proteomes" id="UP000063718">
    <property type="component" value="Unassembled WGS sequence"/>
</dbReference>
<gene>
    <name evidence="8" type="ORF">MTY_0176</name>
</gene>